<dbReference type="Pfam" id="PF00026">
    <property type="entry name" value="Asp"/>
    <property type="match status" value="1"/>
</dbReference>
<dbReference type="PANTHER" id="PTHR47966:SF45">
    <property type="entry name" value="PEPTIDASE A1 DOMAIN-CONTAINING PROTEIN"/>
    <property type="match status" value="1"/>
</dbReference>
<evidence type="ECO:0000313" key="5">
    <source>
        <dbReference type="Proteomes" id="UP000024635"/>
    </source>
</evidence>
<feature type="chain" id="PRO_5001486252" description="Peptidase A1 domain-containing protein" evidence="2">
    <location>
        <begin position="20"/>
        <end position="514"/>
    </location>
</feature>
<dbReference type="AlphaFoldDB" id="A0A016SBB4"/>
<dbReference type="OrthoDB" id="771136at2759"/>
<dbReference type="GO" id="GO:0004190">
    <property type="term" value="F:aspartic-type endopeptidase activity"/>
    <property type="evidence" value="ECO:0007669"/>
    <property type="project" value="InterPro"/>
</dbReference>
<sequence>MRACYCFALFGCAIGAVYRMPVLQIESEKVKTIRENNYAGHLWKESEMRPRIFLGDVFPHRVYDYADTQYLVDIIIGKPSVQKFRVILDTASSNTWIPDKQCNDRTNRKTICDSPLCDFGLMCKVFCMDAACCIRSNPCEKKTRFHQGRSLTYVGTDGNWEIKNFMDGSVAGFFGNDTVQLGSSYYGDGELVVPGAIFGQAVKVPKSFASHPAEGVVGMGFQSLAVGSFTPPLLRAIHLGLLDQQVFTVFLRRAEGGRDGVDGGLVTYGGVDSKNCDSVIVYEPLTEPAYWQFKLSAVSSGNFTSEDGWSVISDTSSALIVAPLTIAVRLASIFGAEHSAAEAARNIALAFGTDSPSERTVRCWFAKFSSGDLDLEDKPGRGRRMLLDDQALSAEVEAKPDTTTPTLAAGLGAHYVTVSKPLAFIGMPTSSGDYIVKCDTKAELHLTIGKHTYAIVPENMVIPIKNETCLLALRGIPTQQFGPTWIIGDPFIRQYCHIYDIGKEQIGFAKSFQR</sequence>
<evidence type="ECO:0000256" key="1">
    <source>
        <dbReference type="ARBA" id="ARBA00007447"/>
    </source>
</evidence>
<dbReference type="STRING" id="53326.A0A016SBB4"/>
<evidence type="ECO:0000256" key="2">
    <source>
        <dbReference type="SAM" id="SignalP"/>
    </source>
</evidence>
<protein>
    <recommendedName>
        <fullName evidence="3">Peptidase A1 domain-containing protein</fullName>
    </recommendedName>
</protein>
<evidence type="ECO:0000259" key="3">
    <source>
        <dbReference type="PROSITE" id="PS51767"/>
    </source>
</evidence>
<dbReference type="Gene3D" id="1.10.10.1450">
    <property type="match status" value="1"/>
</dbReference>
<feature type="signal peptide" evidence="2">
    <location>
        <begin position="1"/>
        <end position="19"/>
    </location>
</feature>
<dbReference type="GO" id="GO:0005764">
    <property type="term" value="C:lysosome"/>
    <property type="evidence" value="ECO:0007669"/>
    <property type="project" value="TreeGrafter"/>
</dbReference>
<dbReference type="PROSITE" id="PS51767">
    <property type="entry name" value="PEPTIDASE_A1"/>
    <property type="match status" value="1"/>
</dbReference>
<dbReference type="InterPro" id="IPR034164">
    <property type="entry name" value="Pepsin-like_dom"/>
</dbReference>
<comment type="similarity">
    <text evidence="1">Belongs to the peptidase A1 family.</text>
</comment>
<dbReference type="CDD" id="cd05471">
    <property type="entry name" value="pepsin_like"/>
    <property type="match status" value="1"/>
</dbReference>
<dbReference type="Proteomes" id="UP000024635">
    <property type="component" value="Unassembled WGS sequence"/>
</dbReference>
<name>A0A016SBB4_9BILA</name>
<comment type="caution">
    <text evidence="4">The sequence shown here is derived from an EMBL/GenBank/DDBJ whole genome shotgun (WGS) entry which is preliminary data.</text>
</comment>
<evidence type="ECO:0000313" key="4">
    <source>
        <dbReference type="EMBL" id="EYB87691.1"/>
    </source>
</evidence>
<dbReference type="Gene3D" id="2.40.70.10">
    <property type="entry name" value="Acid Proteases"/>
    <property type="match status" value="2"/>
</dbReference>
<proteinExistence type="inferred from homology"/>
<dbReference type="InterPro" id="IPR033121">
    <property type="entry name" value="PEPTIDASE_A1"/>
</dbReference>
<keyword evidence="5" id="KW-1185">Reference proteome</keyword>
<dbReference type="InterPro" id="IPR021109">
    <property type="entry name" value="Peptidase_aspartic_dom_sf"/>
</dbReference>
<gene>
    <name evidence="4" type="primary">Acey_s0258.g422</name>
    <name evidence="4" type="ORF">Y032_0258g422</name>
</gene>
<dbReference type="PRINTS" id="PR00792">
    <property type="entry name" value="PEPSIN"/>
</dbReference>
<dbReference type="EMBL" id="JARK01001594">
    <property type="protein sequence ID" value="EYB87691.1"/>
    <property type="molecule type" value="Genomic_DNA"/>
</dbReference>
<dbReference type="SUPFAM" id="SSF50630">
    <property type="entry name" value="Acid proteases"/>
    <property type="match status" value="1"/>
</dbReference>
<organism evidence="4 5">
    <name type="scientific">Ancylostoma ceylanicum</name>
    <dbReference type="NCBI Taxonomy" id="53326"/>
    <lineage>
        <taxon>Eukaryota</taxon>
        <taxon>Metazoa</taxon>
        <taxon>Ecdysozoa</taxon>
        <taxon>Nematoda</taxon>
        <taxon>Chromadorea</taxon>
        <taxon>Rhabditida</taxon>
        <taxon>Rhabditina</taxon>
        <taxon>Rhabditomorpha</taxon>
        <taxon>Strongyloidea</taxon>
        <taxon>Ancylostomatidae</taxon>
        <taxon>Ancylostomatinae</taxon>
        <taxon>Ancylostoma</taxon>
    </lineage>
</organism>
<dbReference type="GO" id="GO:0006508">
    <property type="term" value="P:proteolysis"/>
    <property type="evidence" value="ECO:0007669"/>
    <property type="project" value="InterPro"/>
</dbReference>
<dbReference type="PANTHER" id="PTHR47966">
    <property type="entry name" value="BETA-SITE APP-CLEAVING ENZYME, ISOFORM A-RELATED"/>
    <property type="match status" value="1"/>
</dbReference>
<feature type="domain" description="Peptidase A1" evidence="3">
    <location>
        <begin position="70"/>
        <end position="509"/>
    </location>
</feature>
<keyword evidence="2" id="KW-0732">Signal</keyword>
<accession>A0A016SBB4</accession>
<dbReference type="InterPro" id="IPR001461">
    <property type="entry name" value="Aspartic_peptidase_A1"/>
</dbReference>
<reference evidence="5" key="1">
    <citation type="journal article" date="2015" name="Nat. Genet.">
        <title>The genome and transcriptome of the zoonotic hookworm Ancylostoma ceylanicum identify infection-specific gene families.</title>
        <authorList>
            <person name="Schwarz E.M."/>
            <person name="Hu Y."/>
            <person name="Antoshechkin I."/>
            <person name="Miller M.M."/>
            <person name="Sternberg P.W."/>
            <person name="Aroian R.V."/>
        </authorList>
    </citation>
    <scope>NUCLEOTIDE SEQUENCE</scope>
    <source>
        <strain evidence="5">HY135</strain>
    </source>
</reference>